<reference evidence="8 9" key="1">
    <citation type="journal article" date="2021" name="BMC Genomics">
        <title>Datura genome reveals duplications of psychoactive alkaloid biosynthetic genes and high mutation rate following tissue culture.</title>
        <authorList>
            <person name="Rajewski A."/>
            <person name="Carter-House D."/>
            <person name="Stajich J."/>
            <person name="Litt A."/>
        </authorList>
    </citation>
    <scope>NUCLEOTIDE SEQUENCE [LARGE SCALE GENOMIC DNA]</scope>
    <source>
        <strain evidence="8">AR-01</strain>
    </source>
</reference>
<evidence type="ECO:0000313" key="9">
    <source>
        <dbReference type="Proteomes" id="UP000823775"/>
    </source>
</evidence>
<dbReference type="CDD" id="cd00118">
    <property type="entry name" value="LysM"/>
    <property type="match status" value="1"/>
</dbReference>
<keyword evidence="2" id="KW-0812">Transmembrane</keyword>
<dbReference type="PANTHER" id="PTHR23063">
    <property type="entry name" value="PHOSPHOLIPID ACYLTRANSFERASE"/>
    <property type="match status" value="1"/>
</dbReference>
<keyword evidence="9" id="KW-1185">Reference proteome</keyword>
<accession>A0ABS8SY72</accession>
<dbReference type="Proteomes" id="UP000823775">
    <property type="component" value="Unassembled WGS sequence"/>
</dbReference>
<dbReference type="PROSITE" id="PS51782">
    <property type="entry name" value="LYSM"/>
    <property type="match status" value="1"/>
</dbReference>
<evidence type="ECO:0000313" key="8">
    <source>
        <dbReference type="EMBL" id="MCD7463994.1"/>
    </source>
</evidence>
<keyword evidence="1" id="KW-0808">Transferase</keyword>
<organism evidence="8 9">
    <name type="scientific">Datura stramonium</name>
    <name type="common">Jimsonweed</name>
    <name type="synonym">Common thornapple</name>
    <dbReference type="NCBI Taxonomy" id="4076"/>
    <lineage>
        <taxon>Eukaryota</taxon>
        <taxon>Viridiplantae</taxon>
        <taxon>Streptophyta</taxon>
        <taxon>Embryophyta</taxon>
        <taxon>Tracheophyta</taxon>
        <taxon>Spermatophyta</taxon>
        <taxon>Magnoliopsida</taxon>
        <taxon>eudicotyledons</taxon>
        <taxon>Gunneridae</taxon>
        <taxon>Pentapetalae</taxon>
        <taxon>asterids</taxon>
        <taxon>lamiids</taxon>
        <taxon>Solanales</taxon>
        <taxon>Solanaceae</taxon>
        <taxon>Solanoideae</taxon>
        <taxon>Datureae</taxon>
        <taxon>Datura</taxon>
    </lineage>
</organism>
<dbReference type="EMBL" id="JACEIK010000932">
    <property type="protein sequence ID" value="MCD7463994.1"/>
    <property type="molecule type" value="Genomic_DNA"/>
</dbReference>
<evidence type="ECO:0000256" key="3">
    <source>
        <dbReference type="ARBA" id="ARBA00022989"/>
    </source>
</evidence>
<keyword evidence="4" id="KW-0443">Lipid metabolism</keyword>
<evidence type="ECO:0000256" key="6">
    <source>
        <dbReference type="ARBA" id="ARBA00023315"/>
    </source>
</evidence>
<keyword evidence="5" id="KW-0472">Membrane</keyword>
<dbReference type="InterPro" id="IPR018392">
    <property type="entry name" value="LysM"/>
</dbReference>
<evidence type="ECO:0000256" key="1">
    <source>
        <dbReference type="ARBA" id="ARBA00022679"/>
    </source>
</evidence>
<evidence type="ECO:0000259" key="7">
    <source>
        <dbReference type="PROSITE" id="PS51782"/>
    </source>
</evidence>
<feature type="domain" description="LysM" evidence="7">
    <location>
        <begin position="252"/>
        <end position="299"/>
    </location>
</feature>
<keyword evidence="3" id="KW-1133">Transmembrane helix</keyword>
<keyword evidence="6" id="KW-0012">Acyltransferase</keyword>
<dbReference type="Gene3D" id="3.10.350.10">
    <property type="entry name" value="LysM domain"/>
    <property type="match status" value="1"/>
</dbReference>
<dbReference type="PANTHER" id="PTHR23063:SF2">
    <property type="entry name" value="GLYCEROL-3-PHOSPHATE ACYLTRANSFERASE 4, ISOFORM D-RELATED"/>
    <property type="match status" value="1"/>
</dbReference>
<name>A0ABS8SY72_DATST</name>
<comment type="caution">
    <text evidence="8">The sequence shown here is derived from an EMBL/GenBank/DDBJ whole genome shotgun (WGS) entry which is preliminary data.</text>
</comment>
<dbReference type="InterPro" id="IPR036779">
    <property type="entry name" value="LysM_dom_sf"/>
</dbReference>
<proteinExistence type="predicted"/>
<evidence type="ECO:0000256" key="4">
    <source>
        <dbReference type="ARBA" id="ARBA00023098"/>
    </source>
</evidence>
<dbReference type="Pfam" id="PF01476">
    <property type="entry name" value="LysM"/>
    <property type="match status" value="1"/>
</dbReference>
<evidence type="ECO:0000256" key="5">
    <source>
        <dbReference type="ARBA" id="ARBA00023136"/>
    </source>
</evidence>
<gene>
    <name evidence="8" type="ORF">HAX54_051892</name>
</gene>
<protein>
    <recommendedName>
        <fullName evidence="7">LysM domain-containing protein</fullName>
    </recommendedName>
</protein>
<evidence type="ECO:0000256" key="2">
    <source>
        <dbReference type="ARBA" id="ARBA00022692"/>
    </source>
</evidence>
<sequence>MTAFAVIMQKHPGWVGKRSKAFEAKDREIVARKLRQHVEGADNNPLLIFPEGTCSKQPLHCHVQKEHLNSAAPFVLLQIKYNKIFVDAFWNSRKQSFTMHLLQLMTSWAVVCDVWYLEPQNIRPGETPTSLQRAPSIERGSNRVLQNQRQSTGREIENKWASSFSCSSAGTCDAIIDYTLPNVTTFSAVKKLFQLKNLRSLLGVNNLPINTPADQKLPANQTIKIPFPCLCRNGTGISNKRPTYTVIAGDFLSHIVSDIFAGNTIEGIAQQYNVSLVTPLRLNGLASSKELLAGSVLDVPLKACQSMLAMPTIPDKVISLEDMPLYAVPSQLALPLAMASRDEFRDMEVEYHPGCYPSDVAICFLFEINLHGEICKRV</sequence>